<dbReference type="CDD" id="cd12176">
    <property type="entry name" value="PGDH_3"/>
    <property type="match status" value="1"/>
</dbReference>
<keyword evidence="4" id="KW-0520">NAD</keyword>
<dbReference type="GO" id="GO:0047545">
    <property type="term" value="F:(S)-2-hydroxyglutarate dehydrogenase activity"/>
    <property type="evidence" value="ECO:0007669"/>
    <property type="project" value="UniProtKB-ARBA"/>
</dbReference>
<organism evidence="9 10">
    <name type="scientific">Glomus cerebriforme</name>
    <dbReference type="NCBI Taxonomy" id="658196"/>
    <lineage>
        <taxon>Eukaryota</taxon>
        <taxon>Fungi</taxon>
        <taxon>Fungi incertae sedis</taxon>
        <taxon>Mucoromycota</taxon>
        <taxon>Glomeromycotina</taxon>
        <taxon>Glomeromycetes</taxon>
        <taxon>Glomerales</taxon>
        <taxon>Glomeraceae</taxon>
        <taxon>Glomus</taxon>
    </lineage>
</organism>
<dbReference type="GO" id="GO:0006564">
    <property type="term" value="P:L-serine biosynthetic process"/>
    <property type="evidence" value="ECO:0007669"/>
    <property type="project" value="UniProtKB-ARBA"/>
</dbReference>
<evidence type="ECO:0000256" key="3">
    <source>
        <dbReference type="ARBA" id="ARBA00023002"/>
    </source>
</evidence>
<dbReference type="NCBIfam" id="NF008759">
    <property type="entry name" value="PRK11790.1"/>
    <property type="match status" value="1"/>
</dbReference>
<comment type="caution">
    <text evidence="9">The sequence shown here is derived from an EMBL/GenBank/DDBJ whole genome shotgun (WGS) entry which is preliminary data.</text>
</comment>
<dbReference type="Gene3D" id="3.40.50.720">
    <property type="entry name" value="NAD(P)-binding Rossmann-like Domain"/>
    <property type="match status" value="2"/>
</dbReference>
<dbReference type="Pfam" id="PF02826">
    <property type="entry name" value="2-Hacid_dh_C"/>
    <property type="match status" value="1"/>
</dbReference>
<dbReference type="SUPFAM" id="SSF51735">
    <property type="entry name" value="NAD(P)-binding Rossmann-fold domains"/>
    <property type="match status" value="1"/>
</dbReference>
<dbReference type="PROSITE" id="PS00065">
    <property type="entry name" value="D_2_HYDROXYACID_DH_1"/>
    <property type="match status" value="1"/>
</dbReference>
<evidence type="ECO:0008006" key="11">
    <source>
        <dbReference type="Google" id="ProtNLM"/>
    </source>
</evidence>
<dbReference type="EMBL" id="QKYT01000744">
    <property type="protein sequence ID" value="RIA81780.1"/>
    <property type="molecule type" value="Genomic_DNA"/>
</dbReference>
<protein>
    <recommendedName>
        <fullName evidence="11">Phosphoglycerate dehydrogenase</fullName>
    </recommendedName>
</protein>
<keyword evidence="2" id="KW-0028">Amino-acid biosynthesis</keyword>
<dbReference type="Proteomes" id="UP000265703">
    <property type="component" value="Unassembled WGS sequence"/>
</dbReference>
<evidence type="ECO:0000259" key="7">
    <source>
        <dbReference type="Pfam" id="PF00389"/>
    </source>
</evidence>
<dbReference type="GO" id="GO:0004617">
    <property type="term" value="F:phosphoglycerate dehydrogenase activity"/>
    <property type="evidence" value="ECO:0007669"/>
    <property type="project" value="UniProtKB-ARBA"/>
</dbReference>
<dbReference type="STRING" id="658196.A0A397S5W6"/>
<name>A0A397S5W6_9GLOM</name>
<dbReference type="InterPro" id="IPR029752">
    <property type="entry name" value="D-isomer_DH_CS1"/>
</dbReference>
<dbReference type="GO" id="GO:0051287">
    <property type="term" value="F:NAD binding"/>
    <property type="evidence" value="ECO:0007669"/>
    <property type="project" value="InterPro"/>
</dbReference>
<gene>
    <name evidence="9" type="ORF">C1645_700574</name>
</gene>
<feature type="domain" description="D-isomer specific 2-hydroxyacid dehydrogenase NAD-binding" evidence="8">
    <location>
        <begin position="140"/>
        <end position="323"/>
    </location>
</feature>
<evidence type="ECO:0000256" key="2">
    <source>
        <dbReference type="ARBA" id="ARBA00022605"/>
    </source>
</evidence>
<dbReference type="AlphaFoldDB" id="A0A397S5W6"/>
<keyword evidence="10" id="KW-1185">Reference proteome</keyword>
<dbReference type="SUPFAM" id="SSF55021">
    <property type="entry name" value="ACT-like"/>
    <property type="match status" value="1"/>
</dbReference>
<dbReference type="InterPro" id="IPR006140">
    <property type="entry name" value="D-isomer_DH_NAD-bd"/>
</dbReference>
<evidence type="ECO:0000313" key="10">
    <source>
        <dbReference type="Proteomes" id="UP000265703"/>
    </source>
</evidence>
<proteinExistence type="inferred from homology"/>
<sequence length="442" mass="48932">MSQEEVSPVAKLTRSSSFTQSHPKALKPFDSGEIKILLLENLNQSGVALLKKEGYQVESIKTALPEDVLIEKIREVHAIGIRSKTKLTKKILQEAKKLLAIGCFCIGTNQVDLETAANRGIAVFNSPFSNSRSVAELVIAEIISLSRHLGDRNIELHQGNWNKVSSQCYEIRGKTLGIVGYGHIGSQLSVLAESMGMTVFFHDVIQLMPLGKAKQVNTLYELLEQSDFVSLHVPETEETKNMIGEEEIARMKKRSYLINASRGTIVQIPSLIKALQNGHLLGAAIDVFPKEPAANGQFFNNELNSWTSDLLACKNVILTPHIGGSTEEAQYMIGLEVGAALVKYINYGTSIGAVNFPEVDLRAIQITEKSIRLLFCHYNVPGVLKEINEILSDHNVDKQYTDSRGNIAYMMADISDVNDQDIKKIYESVSSNRANILTRIVY</sequence>
<accession>A0A397S5W6</accession>
<dbReference type="PANTHER" id="PTHR42789:SF1">
    <property type="entry name" value="D-ISOMER SPECIFIC 2-HYDROXYACID DEHYDROGENASE FAMILY PROTEIN (AFU_ORTHOLOGUE AFUA_6G10090)"/>
    <property type="match status" value="1"/>
</dbReference>
<dbReference type="InterPro" id="IPR036291">
    <property type="entry name" value="NAD(P)-bd_dom_sf"/>
</dbReference>
<dbReference type="InterPro" id="IPR029753">
    <property type="entry name" value="D-isomer_DH_CS"/>
</dbReference>
<evidence type="ECO:0000256" key="4">
    <source>
        <dbReference type="ARBA" id="ARBA00023027"/>
    </source>
</evidence>
<comment type="pathway">
    <text evidence="5">Amino-acid biosynthesis.</text>
</comment>
<dbReference type="PANTHER" id="PTHR42789">
    <property type="entry name" value="D-ISOMER SPECIFIC 2-HYDROXYACID DEHYDROGENASE FAMILY PROTEIN (AFU_ORTHOLOGUE AFUA_6G10090)"/>
    <property type="match status" value="1"/>
</dbReference>
<evidence type="ECO:0000256" key="5">
    <source>
        <dbReference type="ARBA" id="ARBA00029440"/>
    </source>
</evidence>
<dbReference type="SUPFAM" id="SSF52283">
    <property type="entry name" value="Formate/glycerate dehydrogenase catalytic domain-like"/>
    <property type="match status" value="1"/>
</dbReference>
<dbReference type="OrthoDB" id="418179at2759"/>
<evidence type="ECO:0000259" key="8">
    <source>
        <dbReference type="Pfam" id="PF02826"/>
    </source>
</evidence>
<dbReference type="InterPro" id="IPR045865">
    <property type="entry name" value="ACT-like_dom_sf"/>
</dbReference>
<evidence type="ECO:0000313" key="9">
    <source>
        <dbReference type="EMBL" id="RIA81780.1"/>
    </source>
</evidence>
<dbReference type="FunFam" id="3.40.50.720:FF:000041">
    <property type="entry name" value="D-3-phosphoglycerate dehydrogenase"/>
    <property type="match status" value="1"/>
</dbReference>
<keyword evidence="3 6" id="KW-0560">Oxidoreductase</keyword>
<dbReference type="InterPro" id="IPR006139">
    <property type="entry name" value="D-isomer_2_OHA_DH_cat_dom"/>
</dbReference>
<dbReference type="Pfam" id="PF00389">
    <property type="entry name" value="2-Hacid_dh"/>
    <property type="match status" value="1"/>
</dbReference>
<feature type="domain" description="D-isomer specific 2-hydroxyacid dehydrogenase catalytic" evidence="7">
    <location>
        <begin position="36"/>
        <end position="355"/>
    </location>
</feature>
<dbReference type="PROSITE" id="PS00670">
    <property type="entry name" value="D_2_HYDROXYACID_DH_2"/>
    <property type="match status" value="1"/>
</dbReference>
<dbReference type="InterPro" id="IPR050857">
    <property type="entry name" value="D-2-hydroxyacid_DH"/>
</dbReference>
<evidence type="ECO:0000256" key="6">
    <source>
        <dbReference type="RuleBase" id="RU003719"/>
    </source>
</evidence>
<reference evidence="9 10" key="1">
    <citation type="submission" date="2018-06" db="EMBL/GenBank/DDBJ databases">
        <title>Comparative genomics reveals the genomic features of Rhizophagus irregularis, R. cerebriforme, R. diaphanum and Gigaspora rosea, and their symbiotic lifestyle signature.</title>
        <authorList>
            <person name="Morin E."/>
            <person name="San Clemente H."/>
            <person name="Chen E.C.H."/>
            <person name="De La Providencia I."/>
            <person name="Hainaut M."/>
            <person name="Kuo A."/>
            <person name="Kohler A."/>
            <person name="Murat C."/>
            <person name="Tang N."/>
            <person name="Roy S."/>
            <person name="Loubradou J."/>
            <person name="Henrissat B."/>
            <person name="Grigoriev I.V."/>
            <person name="Corradi N."/>
            <person name="Roux C."/>
            <person name="Martin F.M."/>
        </authorList>
    </citation>
    <scope>NUCLEOTIDE SEQUENCE [LARGE SCALE GENOMIC DNA]</scope>
    <source>
        <strain evidence="9 10">DAOM 227022</strain>
    </source>
</reference>
<evidence type="ECO:0000256" key="1">
    <source>
        <dbReference type="ARBA" id="ARBA00005854"/>
    </source>
</evidence>
<comment type="similarity">
    <text evidence="1 6">Belongs to the D-isomer specific 2-hydroxyacid dehydrogenase family.</text>
</comment>
<dbReference type="Gene3D" id="3.30.70.260">
    <property type="match status" value="1"/>
</dbReference>